<feature type="domain" description="CUB" evidence="10">
    <location>
        <begin position="3687"/>
        <end position="3818"/>
    </location>
</feature>
<feature type="domain" description="CUB" evidence="10">
    <location>
        <begin position="2640"/>
        <end position="2767"/>
    </location>
</feature>
<feature type="disulfide bond" evidence="7">
    <location>
        <begin position="523"/>
        <end position="550"/>
    </location>
</feature>
<dbReference type="InterPro" id="IPR009030">
    <property type="entry name" value="Growth_fac_rcpt_cys_sf"/>
</dbReference>
<dbReference type="InterPro" id="IPR001881">
    <property type="entry name" value="EGF-like_Ca-bd_dom"/>
</dbReference>
<feature type="domain" description="CUB" evidence="10">
    <location>
        <begin position="3045"/>
        <end position="3169"/>
    </location>
</feature>
<feature type="domain" description="CUB" evidence="10">
    <location>
        <begin position="1428"/>
        <end position="1557"/>
    </location>
</feature>
<keyword evidence="2 9" id="KW-0732">Signal</keyword>
<dbReference type="EnsemblMetazoa" id="OVOC7004.1">
    <property type="protein sequence ID" value="OVOC7004.1"/>
    <property type="gene ID" value="WBGene00243813"/>
</dbReference>
<dbReference type="GO" id="GO:0005509">
    <property type="term" value="F:calcium ion binding"/>
    <property type="evidence" value="ECO:0007669"/>
    <property type="project" value="InterPro"/>
</dbReference>
<evidence type="ECO:0000256" key="2">
    <source>
        <dbReference type="ARBA" id="ARBA00022729"/>
    </source>
</evidence>
<organism evidence="12 13">
    <name type="scientific">Onchocerca volvulus</name>
    <dbReference type="NCBI Taxonomy" id="6282"/>
    <lineage>
        <taxon>Eukaryota</taxon>
        <taxon>Metazoa</taxon>
        <taxon>Ecdysozoa</taxon>
        <taxon>Nematoda</taxon>
        <taxon>Chromadorea</taxon>
        <taxon>Rhabditida</taxon>
        <taxon>Spirurina</taxon>
        <taxon>Spiruromorpha</taxon>
        <taxon>Filarioidea</taxon>
        <taxon>Onchocercidae</taxon>
        <taxon>Onchocerca</taxon>
    </lineage>
</organism>
<keyword evidence="1 8" id="KW-0245">EGF-like domain</keyword>
<feature type="domain" description="CUB" evidence="10">
    <location>
        <begin position="1692"/>
        <end position="1838"/>
    </location>
</feature>
<feature type="domain" description="EGF-like" evidence="11">
    <location>
        <begin position="212"/>
        <end position="253"/>
    </location>
</feature>
<dbReference type="Pfam" id="PF07645">
    <property type="entry name" value="EGF_CA"/>
    <property type="match status" value="2"/>
</dbReference>
<protein>
    <recommendedName>
        <fullName evidence="14">Cubilin</fullName>
    </recommendedName>
</protein>
<reference evidence="12" key="2">
    <citation type="submission" date="2022-06" db="UniProtKB">
        <authorList>
            <consortium name="EnsemblMetazoa"/>
        </authorList>
    </citation>
    <scope>IDENTIFICATION</scope>
</reference>
<feature type="domain" description="CUB" evidence="10">
    <location>
        <begin position="3821"/>
        <end position="3971"/>
    </location>
</feature>
<dbReference type="PROSITE" id="PS00022">
    <property type="entry name" value="EGF_1"/>
    <property type="match status" value="4"/>
</dbReference>
<feature type="domain" description="EGF-like" evidence="11">
    <location>
        <begin position="174"/>
        <end position="210"/>
    </location>
</feature>
<dbReference type="PROSITE" id="PS01180">
    <property type="entry name" value="CUB"/>
    <property type="match status" value="22"/>
</dbReference>
<dbReference type="EMBL" id="CMVM020000186">
    <property type="status" value="NOT_ANNOTATED_CDS"/>
    <property type="molecule type" value="Genomic_DNA"/>
</dbReference>
<feature type="chain" id="PRO_5035803354" description="Cubilin" evidence="9">
    <location>
        <begin position="31"/>
        <end position="4112"/>
    </location>
</feature>
<dbReference type="SMART" id="SM00042">
    <property type="entry name" value="CUB"/>
    <property type="match status" value="22"/>
</dbReference>
<evidence type="ECO:0000256" key="9">
    <source>
        <dbReference type="SAM" id="SignalP"/>
    </source>
</evidence>
<dbReference type="FunFam" id="2.10.25.10:FF:000142">
    <property type="entry name" value="Crumbs cell polarity complex component 2"/>
    <property type="match status" value="1"/>
</dbReference>
<comment type="caution">
    <text evidence="8">Lacks conserved residue(s) required for the propagation of feature annotation.</text>
</comment>
<dbReference type="Pfam" id="PF00431">
    <property type="entry name" value="CUB"/>
    <property type="match status" value="21"/>
</dbReference>
<evidence type="ECO:0000256" key="8">
    <source>
        <dbReference type="PROSITE-ProRule" id="PRU00076"/>
    </source>
</evidence>
<dbReference type="SMART" id="SM00179">
    <property type="entry name" value="EGF_CA"/>
    <property type="match status" value="5"/>
</dbReference>
<feature type="domain" description="EGF-like" evidence="11">
    <location>
        <begin position="480"/>
        <end position="517"/>
    </location>
</feature>
<feature type="domain" description="CUB" evidence="10">
    <location>
        <begin position="2237"/>
        <end position="2391"/>
    </location>
</feature>
<dbReference type="FunFam" id="2.60.120.290:FF:000013">
    <property type="entry name" value="Membrane frizzled-related protein"/>
    <property type="match status" value="1"/>
</dbReference>
<keyword evidence="13" id="KW-1185">Reference proteome</keyword>
<evidence type="ECO:0000259" key="10">
    <source>
        <dbReference type="PROSITE" id="PS01180"/>
    </source>
</evidence>
<keyword evidence="4" id="KW-0106">Calcium</keyword>
<dbReference type="InterPro" id="IPR000859">
    <property type="entry name" value="CUB_dom"/>
</dbReference>
<feature type="domain" description="CUB" evidence="10">
    <location>
        <begin position="2392"/>
        <end position="2512"/>
    </location>
</feature>
<feature type="domain" description="CUB" evidence="10">
    <location>
        <begin position="781"/>
        <end position="934"/>
    </location>
</feature>
<feature type="domain" description="CUB" evidence="10">
    <location>
        <begin position="1559"/>
        <end position="1684"/>
    </location>
</feature>
<dbReference type="SUPFAM" id="SSF57184">
    <property type="entry name" value="Growth factor receptor domain"/>
    <property type="match status" value="1"/>
</dbReference>
<reference evidence="13" key="1">
    <citation type="submission" date="2013-10" db="EMBL/GenBank/DDBJ databases">
        <title>Genome sequencing of Onchocerca volvulus.</title>
        <authorList>
            <person name="Cotton J."/>
            <person name="Tsai J."/>
            <person name="Stanley E."/>
            <person name="Tracey A."/>
            <person name="Holroyd N."/>
            <person name="Lustigman S."/>
            <person name="Berriman M."/>
        </authorList>
    </citation>
    <scope>NUCLEOTIDE SEQUENCE</scope>
</reference>
<dbReference type="PROSITE" id="PS50026">
    <property type="entry name" value="EGF_3"/>
    <property type="match status" value="6"/>
</dbReference>
<feature type="domain" description="CUB" evidence="10">
    <location>
        <begin position="935"/>
        <end position="1062"/>
    </location>
</feature>
<dbReference type="Gene3D" id="2.60.120.290">
    <property type="entry name" value="Spermadhesin, CUB domain"/>
    <property type="match status" value="25"/>
</dbReference>
<keyword evidence="3" id="KW-0677">Repeat</keyword>
<feature type="domain" description="EGF-like" evidence="11">
    <location>
        <begin position="307"/>
        <end position="346"/>
    </location>
</feature>
<dbReference type="SMART" id="SM00181">
    <property type="entry name" value="EGF"/>
    <property type="match status" value="8"/>
</dbReference>
<dbReference type="Pfam" id="PF00008">
    <property type="entry name" value="EGF"/>
    <property type="match status" value="2"/>
</dbReference>
<dbReference type="FunFam" id="2.10.25.10:FF:000027">
    <property type="entry name" value="Thrombospondin 3"/>
    <property type="match status" value="1"/>
</dbReference>
<dbReference type="InterPro" id="IPR000152">
    <property type="entry name" value="EGF-type_Asp/Asn_hydroxyl_site"/>
</dbReference>
<evidence type="ECO:0000256" key="1">
    <source>
        <dbReference type="ARBA" id="ARBA00022536"/>
    </source>
</evidence>
<dbReference type="InterPro" id="IPR000742">
    <property type="entry name" value="EGF"/>
</dbReference>
<feature type="disulfide bond" evidence="8">
    <location>
        <begin position="469"/>
        <end position="478"/>
    </location>
</feature>
<feature type="domain" description="CUB" evidence="10">
    <location>
        <begin position="2771"/>
        <end position="2906"/>
    </location>
</feature>
<feature type="domain" description="CUB" evidence="10">
    <location>
        <begin position="651"/>
        <end position="775"/>
    </location>
</feature>
<evidence type="ECO:0000313" key="13">
    <source>
        <dbReference type="Proteomes" id="UP000024404"/>
    </source>
</evidence>
<dbReference type="SUPFAM" id="SSF49854">
    <property type="entry name" value="Spermadhesin, CUB domain"/>
    <property type="match status" value="24"/>
</dbReference>
<dbReference type="CDD" id="cd00041">
    <property type="entry name" value="CUB"/>
    <property type="match status" value="19"/>
</dbReference>
<dbReference type="Proteomes" id="UP000024404">
    <property type="component" value="Unassembled WGS sequence"/>
</dbReference>
<accession>A0A8R1XXL2</accession>
<sequence length="4112" mass="464243">MLKVMRRPTRWKCCLDLLLFAVLFPSPCSSDSDQKINLFDENDSRSRLVMLDGNMYFHAGQQKNISFVAGTGGSIYFGEKNLNLLPELAELETVKEEVDKNKDRIHQLVKMADLFKQQIKLKSGDVASLNRKIGDIIKRLELINSKKKEGSGRKFRNLLAALKSHIALLDNRLKRDECTGNPCMNGATCIDLYNKFMCLCPLHFEGETCENRIDECSLYQGTPAGCQNNASCILESDGFHCVCQQGFHGNLCQLRATACEFSLDLCGPAGHCIPTQPDPESSEPGYRCLCEWGYRSSADKNNPVCEDVNECESNPCYPGTACINLPGSFKCAGCPPGMTGNGMICLDVDECANENLQTCSKDPPVKCINTIGSYECAPCPPGYKGNGHICKKQSPCELSPCHPKAQCYNMGMSSLNEEGFRCECPSGMIGDGIGTEGCYHSNVTLCRSDTCYNQGTCQIISEEEYKCHCKWGYVGRHCELATACLSNVCRGRGECLIKKDGSSECVCLRGYYGPTCEYEEDGCGGHITNATGVIKYPDWTWYHFGRNKTCEWVITVKEPNKVIEINFTSFHLPTRLATCATADANVTLRDGEHANSPLVGVFCGSRGSTMVPVSRPIYFSSNKAYIAFVSGKSSIGIGNFALEWRTVEKKCGERIYSDDGQISLHGYEKNEVCQWHVSVNPEMHIEITVEPMKLATGDIRNCSINSLELFDGFEIDETERLLHLCSSESTRTLVRTTLPYFTVYFKSDYPIDFPKEHCDTDSLCNRGFTIRYRSIKLDKDCGGTILPNADGVFDGYIQSPNYGFNYFPNLDCLWLLDASGIASGYDAKVIKAEIVDLDIPSAPGRSVQEMSHFRLSLLKTTSPSQRLLNLIRPCRFDYITFRNGDDASHPIIGRYCNSKRPEGPIVSSGPKMVIQFHSNQSINGKGFKIHYSSVCEKHLTSPNGTIQSSNYPNGSSQPFKCTYVIEAEKTKAIRLKFSFIGLNTDIKTCFYDVAKHDLLTDYVEFSGGHDSHDQINKRYVCARYPFVAPDGEMVTSASRPLRITLSSSGIDNKGILFLYEQFDVGCGGIFEGESGQITSPNYPEKYLAHMYCIYVINTPGKRIRLTFGVFELEVAPNREDCSFDSIEIYDTYVNDDDHSELHGRFCGTLLPPPISSTGNRLTVVFKSDRSVNGAGFMAKWQAVDDKIDCHRTYTETSGRIVIHAETEMKFAQCDYQIALQSSRRILLRFENISAPCNEGTLMLRNGVNEQSPGFGGLFRDSEVCDDHPVRELRSQGNRIFMRLTTRNAPLMLFIIYYQQINSDCGGRLGGFNGALSTPQYPLKDSRTLNCDWHIHVAPGNRVRFTITMLDDLNSADSNGFCSSFAPNYIDVAEGSSVSARILRRYCKKEISLSSVDSEGNELTIRYRQHGGTHFGSLFGFLAQYTTVCNEILLSGYHGILQSPGYPERTLENRFCKWRIQTTKGNRIRLMFHFFRITESNTRFTPLCRINYLEFGENQILESSVTINGQQNHIKTMRKFCDRVGQPVWILTENDIVDIVFSSKAEPENHFWLSWSNEGCGGDITSPTTVIVDVDKLVNNTKIYECTWKIVAHIGMRVLFHIEKLSIFDITEGCTGNDSEQFSGIAFYSGTSNATGFAQKVICSSRKGDNYTSHTNELFVKFKIPSTLAKPDVKKRVMTGKILFVPAKAGDECGAVIEMKQNEMIQLHSPNYPNLYPKSVECIWLIKAPSGYSIRFNLTHYTALNYHPQQPDMRIWRSNFNTNVSCRNSRSILEGSIAFYDGNNTDVEILERFCHNLKQPEIVTSTTEQALVIFQGSPYDRTYLSGDDERAYNIGFLLYLSLACGGTLHAENELKTFQLHAVREDECKFLIKAEDGQHIYLRLDQLRFNMHKALKARNKSSATVAIYDGAQENASILGMYHLECNPSSSEQSRTCATRELRSTGSVLSVHLKGLNNMHLEHIHFSYSTQIESCGGTIHSIAGVIYYPFMENDFECEWFINNTEGNKVELEIFKLKLPFSEYCAESYLEVRENNNSGKILTRACSFEDVVPTMASRAFWIRLRYSGSEDDSSDIEPLKPELMIKFKKVFGGVTNDAVVSSPAAEDWQSIDFAPLEWTLIGEDDNWLRISIKNIEIPDERDENNIDIEQRDSLKGLVFNEGICMLNGENDGCGRVEFVHAGYTPPNDFFIKSHLATVLFNAPPGSSFRFLWENIPITVANASLSKANQTIIEDSMQKFTCGGTLTATFDSQYLTNPGAKSADGQFTTVIPHASTVGIWRSINMYRLSKWHGSYANGLKCRWTIVRPMFAGLRLKIISMDLEEHVDCRFDYVAISSDVDGVSYENGQLIGNVVKFCKHKDVGTEELFSSEDTVTIFFMTDRNRGGRGFVIEYKLVCQSFDYIPASLGVFNRIIQSPNYPNEYSNNLSCSWSVMLESNRPILAKFLIMDVEESASCAKDSIIVHSNPIHLDGATSDDKLCGNLTGWNKTFPNGRVFISFTTDSNTTRKGFALQLMEQIHDCSSDQLILTEDDSPKVLSSPGFPKMSPNSLDCIWTISASSGHRIKFTVDPISFNLEDTTMVDACTNNYLEIRDGPSKLSALIGRYCGKEPPSTIFSTGSYLNIHYQTDSFAHFAGWNATYEIASCGGSVVIPKNGNRVITSPNYPEPYPSRATCEWTVVAPRGHYVNATFDHLWILFTENCTEDSIAVRERDSTGEYILKPVCVSNAVRGKHFISSQNTMVVSFRSNNTVGRPSRLFCSERKCGFHLSLVPSKIECGGDVSDDSGYITAPGYPNQLQAHIICEWTFRAGIGFRYVFDFAFVKHENFYQTTYNEVNCYPDIYITNGLNKMMDYYGFVDRNFCSNETRFVSTADLITIRYNDRAAAYEKQNMRERGIPPEKIYAPFRISYFKVTAEFDENACMYHVIRNKTIELKGPTKYSIAAASDIDYCHLLIERQFLTGTTVLRFKNFSSSENAYWKSNSRCLDTESYVLITALGNEPWPFEARFCDGSLKKTTNFTIALPHRSFDIHVFQRLHLSSISFNLTVQFLPCGGLIQGPEPGILTSPGFHEIENSTYEPNTQCVWSLKAPEGQIVKIKITDMDLEYNVECKHDFLKLFEGGGTDASLVHVYCNNPYDEPIQDRFKEVKSRGRYLTLYFNTDKSIERRGFRLEYSFSGFEDECGFTTNRMIGTVTSPRSPQDYPNRAYCLWDISVPFGYHVALYFNRFDVQQSDDCSKDYVKISQEHHSRAMAPVGGYYFLFDHEEELKKICGYETPQMFRSESNRIKIEFKSDDRITGKGFNITWKSECGTTFRLNHGVVTSPHYPRFYPNEDMECNYLIEPIYDGTLIITLRILDLELDPYIHDYNRQPCNTDFVELRDISAKRVIDTFCANRDIISEIAPLSVKGPVGVRFVSNTSVFEDLLNHRKNRRGFKISYALSKCGGEINFKEETGMMSTVISSPGFPLPYHHNLDCVWNISAPEKRIISIKHTHLDLEESSDCLFDFVEFFDGSQINNATSMGKFCGTIIPSNQMSTTGRFLVVRFYSDRSANRGGFRIIATASLGPEGGCGGEINIDSNYELRAPLNPKTGQYYNFLRCGWTLKAPIGKVLEVQLKDLELEAPDAETEHCYDFIAIYDGYKTISPMLLSNTCKIMEQLPLIMRSSYRALHIYFETDSDKTFKGFTMEFKAITAPCGGRRTAATEPAELQYESEKTLTRTFPKHQRCRWIIYSKERMPLHVDFSQFSFPSLTPDCTDEYMEIRDAGTPTDCHHPACRGTSNELQTFRLCGNTLPADFISGTSVIQITTSAILQSEHTARFRLSYQTLNSCNRTISTYQSMNGHITSPNYPNPYDHNSSCSTILTALTGYHIFLVFKDFKLEKTRRSFNGRLSTSIQEMLTDVRNFGPFQNVIDQYSGLYSNEFCEYDYVEIIDSFENRTQRYCDYKLPPSFLSSSNTLEIYFKSDSTMAPGGYDAYYYTVRPSESLSFIYYDFGVISEPQGAVTNVGYPGYKNRQRMRWRIDPPNGHKCKLILLTMDFGKNINGECIEGDHMVLGEIRSEGSENTPLNYLPCRDAVTFPKEISIEPGISILLEFYTDDNKADNGDGFRIEWTCENYYIIQV</sequence>
<feature type="domain" description="CUB" evidence="10">
    <location>
        <begin position="3175"/>
        <end position="3301"/>
    </location>
</feature>
<feature type="domain" description="CUB" evidence="10">
    <location>
        <begin position="1066"/>
        <end position="1183"/>
    </location>
</feature>
<feature type="disulfide bond" evidence="7">
    <location>
        <begin position="3302"/>
        <end position="3329"/>
    </location>
</feature>
<dbReference type="FunFam" id="2.60.120.290:FF:000005">
    <property type="entry name" value="Procollagen C-endopeptidase enhancer 1"/>
    <property type="match status" value="4"/>
</dbReference>
<feature type="domain" description="CUB" evidence="10">
    <location>
        <begin position="3302"/>
        <end position="3433"/>
    </location>
</feature>
<feature type="disulfide bond" evidence="8">
    <location>
        <begin position="507"/>
        <end position="516"/>
    </location>
</feature>
<evidence type="ECO:0000256" key="3">
    <source>
        <dbReference type="ARBA" id="ARBA00022737"/>
    </source>
</evidence>
<feature type="signal peptide" evidence="9">
    <location>
        <begin position="1"/>
        <end position="30"/>
    </location>
</feature>
<evidence type="ECO:0000259" key="11">
    <source>
        <dbReference type="PROSITE" id="PS50026"/>
    </source>
</evidence>
<dbReference type="CDD" id="cd00054">
    <property type="entry name" value="EGF_CA"/>
    <property type="match status" value="4"/>
</dbReference>
<dbReference type="PROSITE" id="PS01187">
    <property type="entry name" value="EGF_CA"/>
    <property type="match status" value="2"/>
</dbReference>
<feature type="domain" description="CUB" evidence="10">
    <location>
        <begin position="1972"/>
        <end position="2090"/>
    </location>
</feature>
<dbReference type="Gene3D" id="2.10.25.10">
    <property type="entry name" value="Laminin"/>
    <property type="match status" value="6"/>
</dbReference>
<evidence type="ECO:0008006" key="14">
    <source>
        <dbReference type="Google" id="ProtNLM"/>
    </source>
</evidence>
<evidence type="ECO:0000256" key="7">
    <source>
        <dbReference type="PROSITE-ProRule" id="PRU00059"/>
    </source>
</evidence>
<evidence type="ECO:0000313" key="12">
    <source>
        <dbReference type="EnsemblMetazoa" id="OVOC7004.1"/>
    </source>
</evidence>
<evidence type="ECO:0000256" key="6">
    <source>
        <dbReference type="ARBA" id="ARBA00023180"/>
    </source>
</evidence>
<keyword evidence="5 8" id="KW-1015">Disulfide bond</keyword>
<evidence type="ECO:0000256" key="5">
    <source>
        <dbReference type="ARBA" id="ARBA00023157"/>
    </source>
</evidence>
<dbReference type="PROSITE" id="PS00010">
    <property type="entry name" value="ASX_HYDROXYL"/>
    <property type="match status" value="1"/>
</dbReference>
<feature type="domain" description="EGF-like" evidence="11">
    <location>
        <begin position="392"/>
        <end position="431"/>
    </location>
</feature>
<dbReference type="InterPro" id="IPR049883">
    <property type="entry name" value="NOTCH1_EGF-like"/>
</dbReference>
<name>A0A8R1XXL2_ONCVO</name>
<dbReference type="PROSITE" id="PS01186">
    <property type="entry name" value="EGF_2"/>
    <property type="match status" value="3"/>
</dbReference>
<feature type="domain" description="CUB" evidence="10">
    <location>
        <begin position="3435"/>
        <end position="3555"/>
    </location>
</feature>
<feature type="domain" description="CUB" evidence="10">
    <location>
        <begin position="523"/>
        <end position="647"/>
    </location>
</feature>
<keyword evidence="6" id="KW-0325">Glycoprotein</keyword>
<feature type="disulfide bond" evidence="8">
    <location>
        <begin position="243"/>
        <end position="252"/>
    </location>
</feature>
<evidence type="ECO:0000256" key="4">
    <source>
        <dbReference type="ARBA" id="ARBA00022837"/>
    </source>
</evidence>
<dbReference type="InterPro" id="IPR035914">
    <property type="entry name" value="Sperma_CUB_dom_sf"/>
</dbReference>
<feature type="domain" description="CUB" evidence="10">
    <location>
        <begin position="2516"/>
        <end position="2638"/>
    </location>
</feature>
<dbReference type="PANTHER" id="PTHR24251">
    <property type="entry name" value="OVOCHYMASE-RELATED"/>
    <property type="match status" value="1"/>
</dbReference>
<dbReference type="SUPFAM" id="SSF57196">
    <property type="entry name" value="EGF/Laminin"/>
    <property type="match status" value="4"/>
</dbReference>
<dbReference type="InterPro" id="IPR018097">
    <property type="entry name" value="EGF_Ca-bd_CS"/>
</dbReference>
<feature type="disulfide bond" evidence="7">
    <location>
        <begin position="1428"/>
        <end position="1455"/>
    </location>
</feature>
<feature type="disulfide bond" evidence="8">
    <location>
        <begin position="200"/>
        <end position="209"/>
    </location>
</feature>
<proteinExistence type="predicted"/>
<feature type="domain" description="EGF-like" evidence="11">
    <location>
        <begin position="442"/>
        <end position="479"/>
    </location>
</feature>
<feature type="domain" description="CUB" evidence="10">
    <location>
        <begin position="1304"/>
        <end position="1427"/>
    </location>
</feature>
<feature type="domain" description="CUB" evidence="10">
    <location>
        <begin position="3562"/>
        <end position="3683"/>
    </location>
</feature>